<dbReference type="InterPro" id="IPR029044">
    <property type="entry name" value="Nucleotide-diphossugar_trans"/>
</dbReference>
<evidence type="ECO:0000313" key="2">
    <source>
        <dbReference type="Proteomes" id="UP001530293"/>
    </source>
</evidence>
<dbReference type="AlphaFoldDB" id="A0ABD3M6K3"/>
<sequence length="439" mass="49620">MTTTTTTTTSTTTTTTTRAHRPVIAYVVTITGCGNNDKRYTREQAMGLITQGAAVLRHSIFLAHNTTSSRYDFQMYAFIHPLAKSCASEVFSKLGYTTLIRNIPFEKADIRGAYLREHIDGASCCGAKEYLKLYAYTLVQHPVAVVLDLDSLILQPLDDLFDALLFNQDDDAGEYSSKSTYYPVKQLPIHDTNYHHNNSNDTSNNIHNRPPMKSMISRNVSAFFTRDYNMVNIGMEMYAGVQGGFLMVKPNEEVFSEYIDIILEGDYREGQGWGGKYGYFFGGAQIQGICAYYYGEIHPEMGVELDRCRINSMVDSPYFRIDKVRGSGDSGSGPKCRDGRTNCEDCRTTPLSDILSAHFTLCGKPWLCQYGWLDSNTHNLCSKLHSEWFRIRRSFEESRTDHDSEDFRQLPELVGSFQPETFWGYCKAPGEGGYLPVKI</sequence>
<evidence type="ECO:0000313" key="1">
    <source>
        <dbReference type="EMBL" id="KAL3759267.1"/>
    </source>
</evidence>
<keyword evidence="2" id="KW-1185">Reference proteome</keyword>
<dbReference type="Gene3D" id="3.90.550.10">
    <property type="entry name" value="Spore Coat Polysaccharide Biosynthesis Protein SpsA, Chain A"/>
    <property type="match status" value="1"/>
</dbReference>
<gene>
    <name evidence="1" type="ORF">ACHAWU_002068</name>
</gene>
<dbReference type="Proteomes" id="UP001530293">
    <property type="component" value="Unassembled WGS sequence"/>
</dbReference>
<dbReference type="SUPFAM" id="SSF53448">
    <property type="entry name" value="Nucleotide-diphospho-sugar transferases"/>
    <property type="match status" value="1"/>
</dbReference>
<protein>
    <recommendedName>
        <fullName evidence="3">Glycosyltransferase family 8 protein</fullName>
    </recommendedName>
</protein>
<reference evidence="1 2" key="1">
    <citation type="submission" date="2024-10" db="EMBL/GenBank/DDBJ databases">
        <title>Updated reference genomes for cyclostephanoid diatoms.</title>
        <authorList>
            <person name="Roberts W.R."/>
            <person name="Alverson A.J."/>
        </authorList>
    </citation>
    <scope>NUCLEOTIDE SEQUENCE [LARGE SCALE GENOMIC DNA]</scope>
    <source>
        <strain evidence="1 2">AJA232-27</strain>
    </source>
</reference>
<name>A0ABD3M6K3_9STRA</name>
<accession>A0ABD3M6K3</accession>
<proteinExistence type="predicted"/>
<evidence type="ECO:0008006" key="3">
    <source>
        <dbReference type="Google" id="ProtNLM"/>
    </source>
</evidence>
<organism evidence="1 2">
    <name type="scientific">Discostella pseudostelligera</name>
    <dbReference type="NCBI Taxonomy" id="259834"/>
    <lineage>
        <taxon>Eukaryota</taxon>
        <taxon>Sar</taxon>
        <taxon>Stramenopiles</taxon>
        <taxon>Ochrophyta</taxon>
        <taxon>Bacillariophyta</taxon>
        <taxon>Coscinodiscophyceae</taxon>
        <taxon>Thalassiosirophycidae</taxon>
        <taxon>Stephanodiscales</taxon>
        <taxon>Stephanodiscaceae</taxon>
        <taxon>Discostella</taxon>
    </lineage>
</organism>
<dbReference type="EMBL" id="JALLBG020000206">
    <property type="protein sequence ID" value="KAL3759267.1"/>
    <property type="molecule type" value="Genomic_DNA"/>
</dbReference>
<comment type="caution">
    <text evidence="1">The sequence shown here is derived from an EMBL/GenBank/DDBJ whole genome shotgun (WGS) entry which is preliminary data.</text>
</comment>